<keyword evidence="3" id="KW-1185">Reference proteome</keyword>
<evidence type="ECO:0000313" key="3">
    <source>
        <dbReference type="Proteomes" id="UP001055712"/>
    </source>
</evidence>
<organism evidence="2 3">
    <name type="scientific">Chlorella vulgaris</name>
    <name type="common">Green alga</name>
    <dbReference type="NCBI Taxonomy" id="3077"/>
    <lineage>
        <taxon>Eukaryota</taxon>
        <taxon>Viridiplantae</taxon>
        <taxon>Chlorophyta</taxon>
        <taxon>core chlorophytes</taxon>
        <taxon>Trebouxiophyceae</taxon>
        <taxon>Chlorellales</taxon>
        <taxon>Chlorellaceae</taxon>
        <taxon>Chlorella clade</taxon>
        <taxon>Chlorella</taxon>
    </lineage>
</organism>
<reference evidence="2" key="1">
    <citation type="journal article" date="2019" name="Plant J.">
        <title>Chlorella vulgaris genome assembly and annotation reveals the molecular basis for metabolic acclimation to high light conditions.</title>
        <authorList>
            <person name="Cecchin M."/>
            <person name="Marcolungo L."/>
            <person name="Rossato M."/>
            <person name="Girolomoni L."/>
            <person name="Cosentino E."/>
            <person name="Cuine S."/>
            <person name="Li-Beisson Y."/>
            <person name="Delledonne M."/>
            <person name="Ballottari M."/>
        </authorList>
    </citation>
    <scope>NUCLEOTIDE SEQUENCE</scope>
    <source>
        <strain evidence="2">211/11P</strain>
    </source>
</reference>
<dbReference type="EMBL" id="SIDB01000007">
    <property type="protein sequence ID" value="KAI3430690.1"/>
    <property type="molecule type" value="Genomic_DNA"/>
</dbReference>
<sequence length="165" mass="16713">MASTQQTAPKQASLPAAAIDGGHMDAEVVTAAAAAAKAKAAAAAAKPVRPNVKCPCPNCRSAAAGAAGAKGSFSYGKTVQGGGGAGRQQQQQAAAGKGSSKQQDQKLSPSCIAFNATALPAKPLMHAATGKEVEKTKPKALQARRDSLRTKLQKLAARLVKRKKE</sequence>
<accession>A0A9D4YWT9</accession>
<gene>
    <name evidence="2" type="ORF">D9Q98_005279</name>
</gene>
<feature type="compositionally biased region" description="Low complexity" evidence="1">
    <location>
        <begin position="87"/>
        <end position="102"/>
    </location>
</feature>
<protein>
    <submittedName>
        <fullName evidence="2">Uncharacterized protein</fullName>
    </submittedName>
</protein>
<evidence type="ECO:0000313" key="2">
    <source>
        <dbReference type="EMBL" id="KAI3430690.1"/>
    </source>
</evidence>
<feature type="region of interest" description="Disordered" evidence="1">
    <location>
        <begin position="76"/>
        <end position="107"/>
    </location>
</feature>
<name>A0A9D4YWT9_CHLVU</name>
<proteinExistence type="predicted"/>
<dbReference type="AlphaFoldDB" id="A0A9D4YWT9"/>
<feature type="region of interest" description="Disordered" evidence="1">
    <location>
        <begin position="127"/>
        <end position="147"/>
    </location>
</feature>
<reference evidence="2" key="2">
    <citation type="submission" date="2020-11" db="EMBL/GenBank/DDBJ databases">
        <authorList>
            <person name="Cecchin M."/>
            <person name="Marcolungo L."/>
            <person name="Rossato M."/>
            <person name="Girolomoni L."/>
            <person name="Cosentino E."/>
            <person name="Cuine S."/>
            <person name="Li-Beisson Y."/>
            <person name="Delledonne M."/>
            <person name="Ballottari M."/>
        </authorList>
    </citation>
    <scope>NUCLEOTIDE SEQUENCE</scope>
    <source>
        <strain evidence="2">211/11P</strain>
        <tissue evidence="2">Whole cell</tissue>
    </source>
</reference>
<dbReference type="Proteomes" id="UP001055712">
    <property type="component" value="Unassembled WGS sequence"/>
</dbReference>
<comment type="caution">
    <text evidence="2">The sequence shown here is derived from an EMBL/GenBank/DDBJ whole genome shotgun (WGS) entry which is preliminary data.</text>
</comment>
<feature type="compositionally biased region" description="Basic and acidic residues" evidence="1">
    <location>
        <begin position="129"/>
        <end position="147"/>
    </location>
</feature>
<evidence type="ECO:0000256" key="1">
    <source>
        <dbReference type="SAM" id="MobiDB-lite"/>
    </source>
</evidence>